<dbReference type="GeneID" id="64471710"/>
<organism evidence="1 2">
    <name type="scientific">Streptomyces phage Alvy</name>
    <dbReference type="NCBI Taxonomy" id="2599888"/>
    <lineage>
        <taxon>Viruses</taxon>
        <taxon>Duplodnaviria</taxon>
        <taxon>Heunggongvirae</taxon>
        <taxon>Uroviricota</taxon>
        <taxon>Caudoviricetes</taxon>
        <taxon>Arquatrovirinae</taxon>
        <taxon>Caelumvirus</taxon>
        <taxon>Caelumvirus alvy</taxon>
    </lineage>
</organism>
<dbReference type="Proteomes" id="UP000327487">
    <property type="component" value="Segment"/>
</dbReference>
<sequence>MSLPNQGETLRREGPAGWFPVADEPACSVERTVMVSLDKDKYSIQLGRYRARINAELRRNNLRALPLVLSEMAYDAEVKRFEAHKAAVLAR</sequence>
<dbReference type="RefSeq" id="YP_010055783.1">
    <property type="nucleotide sequence ID" value="NC_054669.1"/>
</dbReference>
<dbReference type="KEGG" id="vg:64471710"/>
<name>A0A5J6TNT5_9CAUD</name>
<gene>
    <name evidence="1" type="primary">89</name>
    <name evidence="1" type="ORF">SEA_ALVY_89</name>
</gene>
<accession>A0A5J6TNT5</accession>
<evidence type="ECO:0000313" key="2">
    <source>
        <dbReference type="Proteomes" id="UP000327487"/>
    </source>
</evidence>
<dbReference type="EMBL" id="MN234208">
    <property type="protein sequence ID" value="QFG12495.1"/>
    <property type="molecule type" value="Genomic_DNA"/>
</dbReference>
<protein>
    <submittedName>
        <fullName evidence="1">Uncharacterized protein</fullName>
    </submittedName>
</protein>
<proteinExistence type="predicted"/>
<keyword evidence="2" id="KW-1185">Reference proteome</keyword>
<evidence type="ECO:0000313" key="1">
    <source>
        <dbReference type="EMBL" id="QFG12495.1"/>
    </source>
</evidence>
<reference evidence="1 2" key="1">
    <citation type="submission" date="2019-07" db="EMBL/GenBank/DDBJ databases">
        <authorList>
            <person name="Zack K."/>
            <person name="Stoner T.H."/>
            <person name="Garlena R.A."/>
            <person name="Russell D.A."/>
            <person name="Pope W.H."/>
            <person name="Jacobs-Sera D."/>
            <person name="Hatfull G.F."/>
        </authorList>
    </citation>
    <scope>NUCLEOTIDE SEQUENCE [LARGE SCALE GENOMIC DNA]</scope>
</reference>